<evidence type="ECO:0000313" key="1">
    <source>
        <dbReference type="EMBL" id="KAL0932442.1"/>
    </source>
</evidence>
<name>A0ACC3YKS5_COLTU</name>
<reference evidence="1 2" key="1">
    <citation type="journal article" date="2020" name="Phytopathology">
        <title>Genome Sequence Resources of Colletotrichum truncatum, C. plurivorum, C. musicola, and C. sojae: Four Species Pathogenic to Soybean (Glycine max).</title>
        <authorList>
            <person name="Rogerio F."/>
            <person name="Boufleur T.R."/>
            <person name="Ciampi-Guillardi M."/>
            <person name="Sukno S.A."/>
            <person name="Thon M.R."/>
            <person name="Massola Junior N.S."/>
            <person name="Baroncelli R."/>
        </authorList>
    </citation>
    <scope>NUCLEOTIDE SEQUENCE [LARGE SCALE GENOMIC DNA]</scope>
    <source>
        <strain evidence="1 2">CMES1059</strain>
    </source>
</reference>
<proteinExistence type="predicted"/>
<sequence length="592" mass="70781">MSSYCESSCDWDRSCHVDGCSKKHAYIRREGDIRLYSEFCADHTCKYCVFGESMCRKPKDTHHRFCSIHRKCGVEDCVNRGDCPPTVPLPWMCPSHICRVDDCWKQRHDHYGYCKSHRCLTVNCFERRVADSDYCVDHTGRICREENCREYVHHDFRCILHQKCPVKDCKHYRFRHKDGLWDHCEKHYHEIRCVVKNCSILCLPNSRYCHLHKCTFEGCLNFRDNEKDIDKIFCRDHGCEVSRCYAVAIVVTKGGGGFGPYCRRHTCTVADCREVCESGRYCGRHSCQWSSCEKIHLDGGSFCAEHECKTAGCRKKPKLRLGYCEEHCCKTDGCLNFCDIGSDKLCFEHSRGELHKKIKHLEDRLRGRGHDAQHHEDLKSRHEKLVRDYDICVLRLNESQEEVRILRSTWISEEDNRIWRKDLEDRNARLLVDLKREQHRVEHWERKAGELLRRIDELECLLTDERHRGPPSDMYERQIADLLRKVEILEEDLRKERENHSVHEGRRREVERLLRIIADLERKLVEEHKRATRTDELIKKVEMLQGMLASERDQKEMLLEEIAKRDEYDRCRREQDDRRRWRRGSWERRSRY</sequence>
<dbReference type="EMBL" id="VUJX02000009">
    <property type="protein sequence ID" value="KAL0932442.1"/>
    <property type="molecule type" value="Genomic_DNA"/>
</dbReference>
<accession>A0ACC3YKS5</accession>
<keyword evidence="2" id="KW-1185">Reference proteome</keyword>
<comment type="caution">
    <text evidence="1">The sequence shown here is derived from an EMBL/GenBank/DDBJ whole genome shotgun (WGS) entry which is preliminary data.</text>
</comment>
<evidence type="ECO:0000313" key="2">
    <source>
        <dbReference type="Proteomes" id="UP000805649"/>
    </source>
</evidence>
<dbReference type="Proteomes" id="UP000805649">
    <property type="component" value="Unassembled WGS sequence"/>
</dbReference>
<organism evidence="1 2">
    <name type="scientific">Colletotrichum truncatum</name>
    <name type="common">Anthracnose fungus</name>
    <name type="synonym">Colletotrichum capsici</name>
    <dbReference type="NCBI Taxonomy" id="5467"/>
    <lineage>
        <taxon>Eukaryota</taxon>
        <taxon>Fungi</taxon>
        <taxon>Dikarya</taxon>
        <taxon>Ascomycota</taxon>
        <taxon>Pezizomycotina</taxon>
        <taxon>Sordariomycetes</taxon>
        <taxon>Hypocreomycetidae</taxon>
        <taxon>Glomerellales</taxon>
        <taxon>Glomerellaceae</taxon>
        <taxon>Colletotrichum</taxon>
        <taxon>Colletotrichum truncatum species complex</taxon>
    </lineage>
</organism>
<gene>
    <name evidence="1" type="ORF">CTRU02_213395</name>
</gene>
<protein>
    <submittedName>
        <fullName evidence="1">Uncharacterized protein</fullName>
    </submittedName>
</protein>